<comment type="subcellular location">
    <subcellularLocation>
        <location evidence="1">Cytoplasm</location>
    </subcellularLocation>
</comment>
<dbReference type="InterPro" id="IPR000938">
    <property type="entry name" value="CAP-Gly_domain"/>
</dbReference>
<dbReference type="PANTHER" id="PTHR18916">
    <property type="entry name" value="DYNACTIN 1-RELATED MICROTUBULE-BINDING"/>
    <property type="match status" value="1"/>
</dbReference>
<dbReference type="GO" id="GO:0035371">
    <property type="term" value="C:microtubule plus-end"/>
    <property type="evidence" value="ECO:0007669"/>
    <property type="project" value="TreeGrafter"/>
</dbReference>
<evidence type="ECO:0000313" key="7">
    <source>
        <dbReference type="Proteomes" id="UP001054902"/>
    </source>
</evidence>
<keyword evidence="2" id="KW-0963">Cytoplasm</keyword>
<dbReference type="GO" id="GO:0043014">
    <property type="term" value="F:alpha-tubulin binding"/>
    <property type="evidence" value="ECO:0007669"/>
    <property type="project" value="InterPro"/>
</dbReference>
<dbReference type="EMBL" id="BLLK01000058">
    <property type="protein sequence ID" value="GFH57295.1"/>
    <property type="molecule type" value="Genomic_DNA"/>
</dbReference>
<comment type="caution">
    <text evidence="6">The sequence shown here is derived from an EMBL/GenBank/DDBJ whole genome shotgun (WGS) entry which is preliminary data.</text>
</comment>
<keyword evidence="7" id="KW-1185">Reference proteome</keyword>
<dbReference type="GO" id="GO:0005737">
    <property type="term" value="C:cytoplasm"/>
    <property type="evidence" value="ECO:0007669"/>
    <property type="project" value="UniProtKB-SubCell"/>
</dbReference>
<keyword evidence="3" id="KW-0143">Chaperone</keyword>
<organism evidence="6 7">
    <name type="scientific">Chaetoceros tenuissimus</name>
    <dbReference type="NCBI Taxonomy" id="426638"/>
    <lineage>
        <taxon>Eukaryota</taxon>
        <taxon>Sar</taxon>
        <taxon>Stramenopiles</taxon>
        <taxon>Ochrophyta</taxon>
        <taxon>Bacillariophyta</taxon>
        <taxon>Coscinodiscophyceae</taxon>
        <taxon>Chaetocerotophycidae</taxon>
        <taxon>Chaetocerotales</taxon>
        <taxon>Chaetocerotaceae</taxon>
        <taxon>Chaetoceros</taxon>
    </lineage>
</organism>
<dbReference type="GO" id="GO:0005634">
    <property type="term" value="C:nucleus"/>
    <property type="evidence" value="ECO:0007669"/>
    <property type="project" value="TreeGrafter"/>
</dbReference>
<dbReference type="InterPro" id="IPR036859">
    <property type="entry name" value="CAP-Gly_dom_sf"/>
</dbReference>
<accession>A0AAD3D6A4</accession>
<dbReference type="GO" id="GO:0007023">
    <property type="term" value="P:post-chaperonin tubulin folding pathway"/>
    <property type="evidence" value="ECO:0007669"/>
    <property type="project" value="InterPro"/>
</dbReference>
<evidence type="ECO:0000256" key="2">
    <source>
        <dbReference type="ARBA" id="ARBA00022490"/>
    </source>
</evidence>
<evidence type="ECO:0000259" key="5">
    <source>
        <dbReference type="PROSITE" id="PS50245"/>
    </source>
</evidence>
<reference evidence="6 7" key="1">
    <citation type="journal article" date="2021" name="Sci. Rep.">
        <title>The genome of the diatom Chaetoceros tenuissimus carries an ancient integrated fragment of an extant virus.</title>
        <authorList>
            <person name="Hongo Y."/>
            <person name="Kimura K."/>
            <person name="Takaki Y."/>
            <person name="Yoshida Y."/>
            <person name="Baba S."/>
            <person name="Kobayashi G."/>
            <person name="Nagasaki K."/>
            <person name="Hano T."/>
            <person name="Tomaru Y."/>
        </authorList>
    </citation>
    <scope>NUCLEOTIDE SEQUENCE [LARGE SCALE GENOMIC DNA]</scope>
    <source>
        <strain evidence="6 7">NIES-3715</strain>
    </source>
</reference>
<evidence type="ECO:0000256" key="3">
    <source>
        <dbReference type="ARBA" id="ARBA00023186"/>
    </source>
</evidence>
<comment type="similarity">
    <text evidence="4">Belongs to the TBCB family.</text>
</comment>
<dbReference type="GO" id="GO:0007021">
    <property type="term" value="P:tubulin complex assembly"/>
    <property type="evidence" value="ECO:0007669"/>
    <property type="project" value="InterPro"/>
</dbReference>
<sequence>MINNTDLIALQNYVTSGNEYDGVHEDTLILDLSHSNLKQRHIEIRFDKHTTISSLRDKIYQKTGTKPHFQHLQFKSSPNGQILWEIAPNIDSTRMLGYYSLSHGMCCHCIDLDPNSGSAGGAYEDTSLVKRYQMSDEDYDKRKGTLRDWSRQQQAKDKNFSLAKHAKEHREMQEAQRQAKLGLELPKGFEYDDQGKVVRIEEDEPEPSKCDNEEKKECEFGPETVDGIAADMRCEVSPGNRRGKVAFVGEIPELGSGGYWIGVIFDEPVGKTDGTVAKSGKRYFEASGPLYGGFVRGKNVQVGDFPEIDIFDELDSDSDDEL</sequence>
<evidence type="ECO:0000313" key="6">
    <source>
        <dbReference type="EMBL" id="GFH57295.1"/>
    </source>
</evidence>
<gene>
    <name evidence="6" type="ORF">CTEN210_13771</name>
</gene>
<dbReference type="Proteomes" id="UP001054902">
    <property type="component" value="Unassembled WGS sequence"/>
</dbReference>
<feature type="domain" description="CAP-Gly" evidence="5">
    <location>
        <begin position="258"/>
        <end position="296"/>
    </location>
</feature>
<protein>
    <recommendedName>
        <fullName evidence="5">CAP-Gly domain-containing protein</fullName>
    </recommendedName>
</protein>
<dbReference type="GO" id="GO:0031122">
    <property type="term" value="P:cytoplasmic microtubule organization"/>
    <property type="evidence" value="ECO:0007669"/>
    <property type="project" value="TreeGrafter"/>
</dbReference>
<dbReference type="SUPFAM" id="SSF74924">
    <property type="entry name" value="Cap-Gly domain"/>
    <property type="match status" value="1"/>
</dbReference>
<name>A0AAD3D6A4_9STRA</name>
<dbReference type="PROSITE" id="PS50245">
    <property type="entry name" value="CAP_GLY_2"/>
    <property type="match status" value="1"/>
</dbReference>
<dbReference type="CDD" id="cd01789">
    <property type="entry name" value="Ubl_TBCB"/>
    <property type="match status" value="1"/>
</dbReference>
<dbReference type="SUPFAM" id="SSF54236">
    <property type="entry name" value="Ubiquitin-like"/>
    <property type="match status" value="1"/>
</dbReference>
<proteinExistence type="inferred from homology"/>
<evidence type="ECO:0000256" key="4">
    <source>
        <dbReference type="ARBA" id="ARBA00025779"/>
    </source>
</evidence>
<dbReference type="PANTHER" id="PTHR18916:SF85">
    <property type="entry name" value="TUBULIN-FOLDING COFACTOR B"/>
    <property type="match status" value="1"/>
</dbReference>
<dbReference type="Pfam" id="PF14560">
    <property type="entry name" value="Ubiquitin_2"/>
    <property type="match status" value="1"/>
</dbReference>
<evidence type="ECO:0000256" key="1">
    <source>
        <dbReference type="ARBA" id="ARBA00004496"/>
    </source>
</evidence>
<dbReference type="Gene3D" id="2.30.30.190">
    <property type="entry name" value="CAP Gly-rich-like domain"/>
    <property type="match status" value="1"/>
</dbReference>
<dbReference type="SMART" id="SM01052">
    <property type="entry name" value="CAP_GLY"/>
    <property type="match status" value="1"/>
</dbReference>
<dbReference type="InterPro" id="IPR045172">
    <property type="entry name" value="TBCB_Ubl"/>
</dbReference>
<dbReference type="Pfam" id="PF01302">
    <property type="entry name" value="CAP_GLY"/>
    <property type="match status" value="1"/>
</dbReference>
<dbReference type="InterPro" id="IPR029071">
    <property type="entry name" value="Ubiquitin-like_domsf"/>
</dbReference>
<dbReference type="Gene3D" id="3.10.20.90">
    <property type="entry name" value="Phosphatidylinositol 3-kinase Catalytic Subunit, Chain A, domain 1"/>
    <property type="match status" value="1"/>
</dbReference>
<dbReference type="AlphaFoldDB" id="A0AAD3D6A4"/>
<dbReference type="GO" id="GO:0051010">
    <property type="term" value="F:microtubule plus-end binding"/>
    <property type="evidence" value="ECO:0007669"/>
    <property type="project" value="TreeGrafter"/>
</dbReference>
<dbReference type="InterPro" id="IPR000626">
    <property type="entry name" value="Ubiquitin-like_dom"/>
</dbReference>